<dbReference type="AlphaFoldDB" id="A0A9D2ANQ9"/>
<dbReference type="Proteomes" id="UP000824246">
    <property type="component" value="Unassembled WGS sequence"/>
</dbReference>
<reference evidence="5" key="1">
    <citation type="journal article" date="2021" name="PeerJ">
        <title>Extensive microbial diversity within the chicken gut microbiome revealed by metagenomics and culture.</title>
        <authorList>
            <person name="Gilroy R."/>
            <person name="Ravi A."/>
            <person name="Getino M."/>
            <person name="Pursley I."/>
            <person name="Horton D.L."/>
            <person name="Alikhan N.F."/>
            <person name="Baker D."/>
            <person name="Gharbi K."/>
            <person name="Hall N."/>
            <person name="Watson M."/>
            <person name="Adriaenssens E.M."/>
            <person name="Foster-Nyarko E."/>
            <person name="Jarju S."/>
            <person name="Secka A."/>
            <person name="Antonio M."/>
            <person name="Oren A."/>
            <person name="Chaudhuri R.R."/>
            <person name="La Ragione R."/>
            <person name="Hildebrand F."/>
            <person name="Pallen M.J."/>
        </authorList>
    </citation>
    <scope>NUCLEOTIDE SEQUENCE</scope>
    <source>
        <strain evidence="5">ChiHjej12B11-16260</strain>
    </source>
</reference>
<dbReference type="Pfam" id="PF12833">
    <property type="entry name" value="HTH_18"/>
    <property type="match status" value="1"/>
</dbReference>
<evidence type="ECO:0000256" key="1">
    <source>
        <dbReference type="ARBA" id="ARBA00023015"/>
    </source>
</evidence>
<proteinExistence type="predicted"/>
<dbReference type="EMBL" id="DXFB01000009">
    <property type="protein sequence ID" value="HIX44662.1"/>
    <property type="molecule type" value="Genomic_DNA"/>
</dbReference>
<protein>
    <submittedName>
        <fullName evidence="5">Helix-turn-helix transcriptional regulator</fullName>
    </submittedName>
</protein>
<feature type="domain" description="HTH araC/xylS-type" evidence="4">
    <location>
        <begin position="190"/>
        <end position="295"/>
    </location>
</feature>
<dbReference type="InterPro" id="IPR018060">
    <property type="entry name" value="HTH_AraC"/>
</dbReference>
<evidence type="ECO:0000256" key="2">
    <source>
        <dbReference type="ARBA" id="ARBA00023125"/>
    </source>
</evidence>
<dbReference type="InterPro" id="IPR009057">
    <property type="entry name" value="Homeodomain-like_sf"/>
</dbReference>
<dbReference type="PANTHER" id="PTHR43280">
    <property type="entry name" value="ARAC-FAMILY TRANSCRIPTIONAL REGULATOR"/>
    <property type="match status" value="1"/>
</dbReference>
<evidence type="ECO:0000313" key="5">
    <source>
        <dbReference type="EMBL" id="HIX44662.1"/>
    </source>
</evidence>
<dbReference type="GO" id="GO:0043565">
    <property type="term" value="F:sequence-specific DNA binding"/>
    <property type="evidence" value="ECO:0007669"/>
    <property type="project" value="InterPro"/>
</dbReference>
<evidence type="ECO:0000256" key="3">
    <source>
        <dbReference type="ARBA" id="ARBA00023163"/>
    </source>
</evidence>
<keyword evidence="2" id="KW-0238">DNA-binding</keyword>
<dbReference type="Gene3D" id="1.10.10.60">
    <property type="entry name" value="Homeodomain-like"/>
    <property type="match status" value="1"/>
</dbReference>
<dbReference type="PROSITE" id="PS01124">
    <property type="entry name" value="HTH_ARAC_FAMILY_2"/>
    <property type="match status" value="1"/>
</dbReference>
<organism evidence="5 6">
    <name type="scientific">Candidatus Barnesiella excrementipullorum</name>
    <dbReference type="NCBI Taxonomy" id="2838479"/>
    <lineage>
        <taxon>Bacteria</taxon>
        <taxon>Pseudomonadati</taxon>
        <taxon>Bacteroidota</taxon>
        <taxon>Bacteroidia</taxon>
        <taxon>Bacteroidales</taxon>
        <taxon>Barnesiellaceae</taxon>
        <taxon>Barnesiella</taxon>
    </lineage>
</organism>
<keyword evidence="1" id="KW-0805">Transcription regulation</keyword>
<gene>
    <name evidence="5" type="ORF">H9982_00405</name>
</gene>
<reference evidence="5" key="2">
    <citation type="submission" date="2021-04" db="EMBL/GenBank/DDBJ databases">
        <authorList>
            <person name="Gilroy R."/>
        </authorList>
    </citation>
    <scope>NUCLEOTIDE SEQUENCE</scope>
    <source>
        <strain evidence="5">ChiHjej12B11-16260</strain>
    </source>
</reference>
<dbReference type="SUPFAM" id="SSF46689">
    <property type="entry name" value="Homeodomain-like"/>
    <property type="match status" value="1"/>
</dbReference>
<name>A0A9D2ANQ9_9BACT</name>
<dbReference type="GO" id="GO:0003700">
    <property type="term" value="F:DNA-binding transcription factor activity"/>
    <property type="evidence" value="ECO:0007669"/>
    <property type="project" value="InterPro"/>
</dbReference>
<dbReference type="InterPro" id="IPR018062">
    <property type="entry name" value="HTH_AraC-typ_CS"/>
</dbReference>
<evidence type="ECO:0000313" key="6">
    <source>
        <dbReference type="Proteomes" id="UP000824246"/>
    </source>
</evidence>
<dbReference type="PANTHER" id="PTHR43280:SF32">
    <property type="entry name" value="TRANSCRIPTIONAL REGULATORY PROTEIN"/>
    <property type="match status" value="1"/>
</dbReference>
<accession>A0A9D2ANQ9</accession>
<dbReference type="PROSITE" id="PS00041">
    <property type="entry name" value="HTH_ARAC_FAMILY_1"/>
    <property type="match status" value="1"/>
</dbReference>
<evidence type="ECO:0000259" key="4">
    <source>
        <dbReference type="PROSITE" id="PS01124"/>
    </source>
</evidence>
<comment type="caution">
    <text evidence="5">The sequence shown here is derived from an EMBL/GenBank/DDBJ whole genome shotgun (WGS) entry which is preliminary data.</text>
</comment>
<keyword evidence="3" id="KW-0804">Transcription</keyword>
<dbReference type="SMART" id="SM00342">
    <property type="entry name" value="HTH_ARAC"/>
    <property type="match status" value="1"/>
</dbReference>
<sequence>MGKAIKIGTISQCNELLHEKTQHPLISIIDLGGDTYMPALQMEFYAILLRDNASCHDTNGWQKCDYCDATLIALSPEKLITIESSGMLQANKGHLLIFHPLLLQGLSTEGVMKECLFFDFKFNEALHLSAREYHILLAAFSDIRAELHWGIDEYSRIILVNKLELLLNYCRRFYRRQFITRQETNRNIISQTENIIENYFLSAKTCHNGMPSIETIARTLNLSKAYLETLLRYETGNSSTEFIQKKRIEIARRQLLHTNKSIHDIACGLGFGSAQHFCHLFKKLTGYAPLAYRLQN</sequence>